<evidence type="ECO:0000256" key="1">
    <source>
        <dbReference type="ARBA" id="ARBA00022723"/>
    </source>
</evidence>
<dbReference type="InterPro" id="IPR000994">
    <property type="entry name" value="Pept_M24"/>
</dbReference>
<dbReference type="STRING" id="1802603.A3F35_03300"/>
<feature type="domain" description="Peptidase M24" evidence="4">
    <location>
        <begin position="148"/>
        <end position="352"/>
    </location>
</feature>
<dbReference type="Proteomes" id="UP000178068">
    <property type="component" value="Unassembled WGS sequence"/>
</dbReference>
<gene>
    <name evidence="6" type="ORF">A3F35_03300</name>
</gene>
<dbReference type="GO" id="GO:0046872">
    <property type="term" value="F:metal ion binding"/>
    <property type="evidence" value="ECO:0007669"/>
    <property type="project" value="UniProtKB-KW"/>
</dbReference>
<evidence type="ECO:0000256" key="3">
    <source>
        <dbReference type="RuleBase" id="RU000590"/>
    </source>
</evidence>
<protein>
    <recommendedName>
        <fullName evidence="8">Peptidase M24 domain-containing protein</fullName>
    </recommendedName>
</protein>
<dbReference type="Gene3D" id="3.90.230.10">
    <property type="entry name" value="Creatinase/methionine aminopeptidase superfamily"/>
    <property type="match status" value="1"/>
</dbReference>
<evidence type="ECO:0008006" key="8">
    <source>
        <dbReference type="Google" id="ProtNLM"/>
    </source>
</evidence>
<dbReference type="InterPro" id="IPR050659">
    <property type="entry name" value="Peptidase_M24B"/>
</dbReference>
<dbReference type="EMBL" id="MHCZ01000014">
    <property type="protein sequence ID" value="OGY30108.1"/>
    <property type="molecule type" value="Genomic_DNA"/>
</dbReference>
<comment type="similarity">
    <text evidence="3">Belongs to the peptidase M24B family.</text>
</comment>
<dbReference type="InterPro" id="IPR029149">
    <property type="entry name" value="Creatin/AminoP/Spt16_N"/>
</dbReference>
<dbReference type="SUPFAM" id="SSF55920">
    <property type="entry name" value="Creatinase/aminopeptidase"/>
    <property type="match status" value="1"/>
</dbReference>
<organism evidence="6 7">
    <name type="scientific">Candidatus Woykebacteria bacterium RIFCSPHIGHO2_12_FULL_45_10</name>
    <dbReference type="NCBI Taxonomy" id="1802603"/>
    <lineage>
        <taxon>Bacteria</taxon>
        <taxon>Candidatus Woykeibacteriota</taxon>
    </lineage>
</organism>
<dbReference type="InterPro" id="IPR001131">
    <property type="entry name" value="Peptidase_M24B_aminopep-P_CS"/>
</dbReference>
<evidence type="ECO:0000259" key="5">
    <source>
        <dbReference type="Pfam" id="PF01321"/>
    </source>
</evidence>
<dbReference type="Pfam" id="PF01321">
    <property type="entry name" value="Creatinase_N"/>
    <property type="match status" value="1"/>
</dbReference>
<proteinExistence type="inferred from homology"/>
<dbReference type="Gene3D" id="3.40.350.10">
    <property type="entry name" value="Creatinase/prolidase N-terminal domain"/>
    <property type="match status" value="1"/>
</dbReference>
<dbReference type="InterPro" id="IPR036005">
    <property type="entry name" value="Creatinase/aminopeptidase-like"/>
</dbReference>
<name>A0A1G1WQV6_9BACT</name>
<dbReference type="GO" id="GO:0016787">
    <property type="term" value="F:hydrolase activity"/>
    <property type="evidence" value="ECO:0007669"/>
    <property type="project" value="UniProtKB-KW"/>
</dbReference>
<reference evidence="6 7" key="1">
    <citation type="journal article" date="2016" name="Nat. Commun.">
        <title>Thousands of microbial genomes shed light on interconnected biogeochemical processes in an aquifer system.</title>
        <authorList>
            <person name="Anantharaman K."/>
            <person name="Brown C.T."/>
            <person name="Hug L.A."/>
            <person name="Sharon I."/>
            <person name="Castelle C.J."/>
            <person name="Probst A.J."/>
            <person name="Thomas B.C."/>
            <person name="Singh A."/>
            <person name="Wilkins M.J."/>
            <person name="Karaoz U."/>
            <person name="Brodie E.L."/>
            <person name="Williams K.H."/>
            <person name="Hubbard S.S."/>
            <person name="Banfield J.F."/>
        </authorList>
    </citation>
    <scope>NUCLEOTIDE SEQUENCE [LARGE SCALE GENOMIC DNA]</scope>
</reference>
<keyword evidence="2" id="KW-0378">Hydrolase</keyword>
<evidence type="ECO:0000313" key="7">
    <source>
        <dbReference type="Proteomes" id="UP000178068"/>
    </source>
</evidence>
<dbReference type="AlphaFoldDB" id="A0A1G1WQV6"/>
<dbReference type="InterPro" id="IPR000587">
    <property type="entry name" value="Creatinase_N"/>
</dbReference>
<dbReference type="PANTHER" id="PTHR46112">
    <property type="entry name" value="AMINOPEPTIDASE"/>
    <property type="match status" value="1"/>
</dbReference>
<comment type="caution">
    <text evidence="6">The sequence shown here is derived from an EMBL/GenBank/DDBJ whole genome shotgun (WGS) entry which is preliminary data.</text>
</comment>
<evidence type="ECO:0000256" key="2">
    <source>
        <dbReference type="ARBA" id="ARBA00022801"/>
    </source>
</evidence>
<dbReference type="PROSITE" id="PS00491">
    <property type="entry name" value="PROLINE_PEPTIDASE"/>
    <property type="match status" value="1"/>
</dbReference>
<dbReference type="SUPFAM" id="SSF53092">
    <property type="entry name" value="Creatinase/prolidase N-terminal domain"/>
    <property type="match status" value="1"/>
</dbReference>
<accession>A0A1G1WQV6</accession>
<dbReference type="Pfam" id="PF00557">
    <property type="entry name" value="Peptidase_M24"/>
    <property type="match status" value="1"/>
</dbReference>
<keyword evidence="1 3" id="KW-0479">Metal-binding</keyword>
<dbReference type="PANTHER" id="PTHR46112:SF3">
    <property type="entry name" value="AMINOPEPTIDASE YPDF"/>
    <property type="match status" value="1"/>
</dbReference>
<evidence type="ECO:0000259" key="4">
    <source>
        <dbReference type="Pfam" id="PF00557"/>
    </source>
</evidence>
<feature type="domain" description="Creatinase N-terminal" evidence="5">
    <location>
        <begin position="16"/>
        <end position="141"/>
    </location>
</feature>
<evidence type="ECO:0000313" key="6">
    <source>
        <dbReference type="EMBL" id="OGY30108.1"/>
    </source>
</evidence>
<sequence length="370" mass="41049">MPEKSQPKAKKPLQKRLGWLHQGLKDKNLDGFLVSNTGNRHYLTGWPADAESGYLLITTSGNYLFTDSRYSEQATSVANFELIDTTGGFAPKLSELVKEKGLARIGFESHDLSVFDLRRIKKFVKAKFVPVAHLIEEARAIKDRDEIELIRRAVNLDQKAFEHILGFVKPGQTEGEVAWELEKKLKELGAERAGWFPFIVAAGANSSIPHYGNSPTAKIKVGDILQLDYASVVDSYHSDTSRVIFIGKPDPDQVKVYNWVREAQELGESLVKPGAVGGDIDRKVRGFLAKQTGFYFKHGLGHGVGLEIHELPRVSPGSRQKLQVGNCLTVEPGIYRPGWGGVRLEDIVVVTEKGCEVLTKTTKKISEITI</sequence>